<proteinExistence type="predicted"/>
<dbReference type="GO" id="GO:0009055">
    <property type="term" value="F:electron transfer activity"/>
    <property type="evidence" value="ECO:0007669"/>
    <property type="project" value="InterPro"/>
</dbReference>
<name>A0A166CXX6_9EURY</name>
<evidence type="ECO:0000259" key="1">
    <source>
        <dbReference type="PROSITE" id="PS50902"/>
    </source>
</evidence>
<organism evidence="2 3">
    <name type="scientific">Methanobrevibacter cuticularis</name>
    <dbReference type="NCBI Taxonomy" id="47311"/>
    <lineage>
        <taxon>Archaea</taxon>
        <taxon>Methanobacteriati</taxon>
        <taxon>Methanobacteriota</taxon>
        <taxon>Methanomada group</taxon>
        <taxon>Methanobacteria</taxon>
        <taxon>Methanobacteriales</taxon>
        <taxon>Methanobacteriaceae</taxon>
        <taxon>Methanobrevibacter</taxon>
    </lineage>
</organism>
<accession>A0A166CXX6</accession>
<dbReference type="PROSITE" id="PS00201">
    <property type="entry name" value="FLAVODOXIN"/>
    <property type="match status" value="1"/>
</dbReference>
<dbReference type="RefSeq" id="WP_067260318.1">
    <property type="nucleotide sequence ID" value="NZ_LWMW01000136.1"/>
</dbReference>
<dbReference type="SUPFAM" id="SSF52218">
    <property type="entry name" value="Flavoproteins"/>
    <property type="match status" value="1"/>
</dbReference>
<dbReference type="InterPro" id="IPR001226">
    <property type="entry name" value="Flavodoxin_CS"/>
</dbReference>
<evidence type="ECO:0000313" key="3">
    <source>
        <dbReference type="Proteomes" id="UP000077275"/>
    </source>
</evidence>
<dbReference type="Gene3D" id="3.40.50.360">
    <property type="match status" value="1"/>
</dbReference>
<dbReference type="GO" id="GO:0010181">
    <property type="term" value="F:FMN binding"/>
    <property type="evidence" value="ECO:0007669"/>
    <property type="project" value="InterPro"/>
</dbReference>
<dbReference type="InterPro" id="IPR029039">
    <property type="entry name" value="Flavoprotein-like_sf"/>
</dbReference>
<evidence type="ECO:0000313" key="2">
    <source>
        <dbReference type="EMBL" id="KZX14980.1"/>
    </source>
</evidence>
<dbReference type="PANTHER" id="PTHR39201:SF1">
    <property type="entry name" value="FLAVODOXIN-LIKE DOMAIN-CONTAINING PROTEIN"/>
    <property type="match status" value="1"/>
</dbReference>
<dbReference type="PROSITE" id="PS50902">
    <property type="entry name" value="FLAVODOXIN_LIKE"/>
    <property type="match status" value="1"/>
</dbReference>
<gene>
    <name evidence="2" type="ORF">MBCUT_17820</name>
</gene>
<comment type="caution">
    <text evidence="2">The sequence shown here is derived from an EMBL/GenBank/DDBJ whole genome shotgun (WGS) entry which is preliminary data.</text>
</comment>
<dbReference type="EMBL" id="LWMW01000136">
    <property type="protein sequence ID" value="KZX14980.1"/>
    <property type="molecule type" value="Genomic_DNA"/>
</dbReference>
<keyword evidence="3" id="KW-1185">Reference proteome</keyword>
<dbReference type="PATRIC" id="fig|47311.3.peg.1936"/>
<dbReference type="OrthoDB" id="73155at2157"/>
<reference evidence="2 3" key="1">
    <citation type="submission" date="2016-04" db="EMBL/GenBank/DDBJ databases">
        <title>Genome sequence of Methanobrevibacter cuticularis DSM 11139.</title>
        <authorList>
            <person name="Poehlein A."/>
            <person name="Seedorf H."/>
            <person name="Daniel R."/>
        </authorList>
    </citation>
    <scope>NUCLEOTIDE SEQUENCE [LARGE SCALE GENOMIC DNA]</scope>
    <source>
        <strain evidence="2 3">DSM 11139</strain>
    </source>
</reference>
<sequence length="164" mass="18504">MKTIIIYYSESGNTEIVAKILSNNLNTELIKIKDLKPRKGFSGRIFSSIDAFREIKTEINPPKIDLSDYGLIYFGTPTWAGNPTPAIITMIDKCDLQGKDIVLFATMKRSGGKSTIKRMQEKVEARGARVVESFTIRTKDKTPKKLEEESENITKLLDLSLFKP</sequence>
<protein>
    <submittedName>
        <fullName evidence="2">Flavodoxin</fullName>
    </submittedName>
</protein>
<dbReference type="Pfam" id="PF12682">
    <property type="entry name" value="Flavodoxin_4"/>
    <property type="match status" value="1"/>
</dbReference>
<dbReference type="Proteomes" id="UP000077275">
    <property type="component" value="Unassembled WGS sequence"/>
</dbReference>
<dbReference type="STRING" id="47311.MBCUT_17820"/>
<dbReference type="PANTHER" id="PTHR39201">
    <property type="entry name" value="EXPORTED PROTEIN-RELATED"/>
    <property type="match status" value="1"/>
</dbReference>
<dbReference type="AlphaFoldDB" id="A0A166CXX6"/>
<feature type="domain" description="Flavodoxin-like" evidence="1">
    <location>
        <begin position="3"/>
        <end position="158"/>
    </location>
</feature>
<dbReference type="InterPro" id="IPR008254">
    <property type="entry name" value="Flavodoxin/NO_synth"/>
</dbReference>